<evidence type="ECO:0000313" key="10">
    <source>
        <dbReference type="EMBL" id="EEQ49346.1"/>
    </source>
</evidence>
<name>C4V1M0_9FIRM</name>
<proteinExistence type="predicted"/>
<dbReference type="GO" id="GO:0047324">
    <property type="term" value="F:phosphoenolpyruvate-glycerone phosphotransferase activity"/>
    <property type="evidence" value="ECO:0007669"/>
    <property type="project" value="UniProtKB-EC"/>
</dbReference>
<protein>
    <recommendedName>
        <fullName evidence="3">phosphoenolpyruvate--glycerone phosphotransferase</fullName>
        <ecNumber evidence="3">2.7.1.121</ecNumber>
    </recommendedName>
</protein>
<dbReference type="HOGENOM" id="CLU_066424_1_0_9"/>
<comment type="pathway">
    <text evidence="2">Polyol metabolism; glycerol degradation.</text>
</comment>
<keyword evidence="11" id="KW-1185">Reference proteome</keyword>
<dbReference type="GO" id="GO:0019563">
    <property type="term" value="P:glycerol catabolic process"/>
    <property type="evidence" value="ECO:0007669"/>
    <property type="project" value="TreeGrafter"/>
</dbReference>
<dbReference type="PANTHER" id="PTHR28629">
    <property type="entry name" value="TRIOKINASE/FMN CYCLASE"/>
    <property type="match status" value="1"/>
</dbReference>
<evidence type="ECO:0000256" key="7">
    <source>
        <dbReference type="ARBA" id="ARBA00046577"/>
    </source>
</evidence>
<dbReference type="Pfam" id="PF02734">
    <property type="entry name" value="Dak2"/>
    <property type="match status" value="1"/>
</dbReference>
<evidence type="ECO:0000313" key="11">
    <source>
        <dbReference type="Proteomes" id="UP000005309"/>
    </source>
</evidence>
<evidence type="ECO:0000256" key="5">
    <source>
        <dbReference type="ARBA" id="ARBA00022777"/>
    </source>
</evidence>
<dbReference type="SUPFAM" id="SSF101473">
    <property type="entry name" value="DhaL-like"/>
    <property type="match status" value="1"/>
</dbReference>
<comment type="function">
    <text evidence="8">ADP-binding subunit of the dihydroxyacetone kinase, which is responsible for the phosphoenolpyruvate (PEP)-dependent phosphorylation of dihydroxyacetone. DhaL-ADP is converted to DhaL-ATP via a phosphoryl group transfer from DhaM and transmits it to dihydroxyacetone binds to DhaK.</text>
</comment>
<gene>
    <name evidence="10" type="primary">dhaL</name>
    <name evidence="10" type="ORF">HMPREF0908_0414</name>
</gene>
<evidence type="ECO:0000256" key="8">
    <source>
        <dbReference type="ARBA" id="ARBA00055771"/>
    </source>
</evidence>
<dbReference type="eggNOG" id="COG1461">
    <property type="taxonomic scope" value="Bacteria"/>
</dbReference>
<dbReference type="FunFam" id="1.25.40.340:FF:000002">
    <property type="entry name" value="Dihydroxyacetone kinase, L subunit"/>
    <property type="match status" value="1"/>
</dbReference>
<dbReference type="InterPro" id="IPR050861">
    <property type="entry name" value="Dihydroxyacetone_Kinase"/>
</dbReference>
<evidence type="ECO:0000256" key="1">
    <source>
        <dbReference type="ARBA" id="ARBA00001113"/>
    </source>
</evidence>
<dbReference type="Gene3D" id="1.25.40.340">
    <property type="match status" value="1"/>
</dbReference>
<dbReference type="Proteomes" id="UP000005309">
    <property type="component" value="Unassembled WGS sequence"/>
</dbReference>
<evidence type="ECO:0000256" key="3">
    <source>
        <dbReference type="ARBA" id="ARBA00012095"/>
    </source>
</evidence>
<keyword evidence="6" id="KW-0319">Glycerol metabolism</keyword>
<dbReference type="OrthoDB" id="9800291at2"/>
<dbReference type="GO" id="GO:0004371">
    <property type="term" value="F:glycerone kinase activity"/>
    <property type="evidence" value="ECO:0007669"/>
    <property type="project" value="InterPro"/>
</dbReference>
<dbReference type="PROSITE" id="PS51480">
    <property type="entry name" value="DHAL"/>
    <property type="match status" value="1"/>
</dbReference>
<dbReference type="EC" id="2.7.1.121" evidence="3"/>
<dbReference type="AlphaFoldDB" id="C4V1M0"/>
<evidence type="ECO:0000256" key="6">
    <source>
        <dbReference type="ARBA" id="ARBA00022798"/>
    </source>
</evidence>
<evidence type="ECO:0000256" key="2">
    <source>
        <dbReference type="ARBA" id="ARBA00004745"/>
    </source>
</evidence>
<evidence type="ECO:0000259" key="9">
    <source>
        <dbReference type="PROSITE" id="PS51480"/>
    </source>
</evidence>
<keyword evidence="5 10" id="KW-0418">Kinase</keyword>
<reference evidence="10 11" key="1">
    <citation type="submission" date="2009-04" db="EMBL/GenBank/DDBJ databases">
        <authorList>
            <person name="Qin X."/>
            <person name="Bachman B."/>
            <person name="Battles P."/>
            <person name="Bell A."/>
            <person name="Bess C."/>
            <person name="Bickham C."/>
            <person name="Chaboub L."/>
            <person name="Chen D."/>
            <person name="Coyle M."/>
            <person name="Deiros D.R."/>
            <person name="Dinh H."/>
            <person name="Forbes L."/>
            <person name="Fowler G."/>
            <person name="Francisco L."/>
            <person name="Fu Q."/>
            <person name="Gubbala S."/>
            <person name="Hale W."/>
            <person name="Han Y."/>
            <person name="Hemphill L."/>
            <person name="Highlander S.K."/>
            <person name="Hirani K."/>
            <person name="Hogues M."/>
            <person name="Jackson L."/>
            <person name="Jakkamsetti A."/>
            <person name="Javaid M."/>
            <person name="Jiang H."/>
            <person name="Korchina V."/>
            <person name="Kovar C."/>
            <person name="Lara F."/>
            <person name="Lee S."/>
            <person name="Mata R."/>
            <person name="Mathew T."/>
            <person name="Moen C."/>
            <person name="Morales K."/>
            <person name="Munidasa M."/>
            <person name="Nazareth L."/>
            <person name="Ngo R."/>
            <person name="Nguyen L."/>
            <person name="Okwuonu G."/>
            <person name="Ongeri F."/>
            <person name="Patil S."/>
            <person name="Petrosino J."/>
            <person name="Pham C."/>
            <person name="Pham P."/>
            <person name="Pu L.-L."/>
            <person name="Puazo M."/>
            <person name="Raj R."/>
            <person name="Reid J."/>
            <person name="Rouhana J."/>
            <person name="Saada N."/>
            <person name="Shang Y."/>
            <person name="Simmons D."/>
            <person name="Thornton R."/>
            <person name="Warren J."/>
            <person name="Weissenberger G."/>
            <person name="Zhang J."/>
            <person name="Zhang L."/>
            <person name="Zhou C."/>
            <person name="Zhu D."/>
            <person name="Muzny D."/>
            <person name="Worley K."/>
            <person name="Gibbs R."/>
        </authorList>
    </citation>
    <scope>NUCLEOTIDE SEQUENCE [LARGE SCALE GENOMIC DNA]</scope>
    <source>
        <strain evidence="10 11">ATCC 43531</strain>
    </source>
</reference>
<dbReference type="GO" id="GO:0005829">
    <property type="term" value="C:cytosol"/>
    <property type="evidence" value="ECO:0007669"/>
    <property type="project" value="TreeGrafter"/>
</dbReference>
<dbReference type="NCBIfam" id="TIGR02365">
    <property type="entry name" value="dha_L_ycgS"/>
    <property type="match status" value="1"/>
</dbReference>
<organism evidence="10 11">
    <name type="scientific">Selenomonas flueggei ATCC 43531</name>
    <dbReference type="NCBI Taxonomy" id="638302"/>
    <lineage>
        <taxon>Bacteria</taxon>
        <taxon>Bacillati</taxon>
        <taxon>Bacillota</taxon>
        <taxon>Negativicutes</taxon>
        <taxon>Selenomonadales</taxon>
        <taxon>Selenomonadaceae</taxon>
        <taxon>Selenomonas</taxon>
    </lineage>
</organism>
<dbReference type="SMART" id="SM01120">
    <property type="entry name" value="Dak2"/>
    <property type="match status" value="1"/>
</dbReference>
<accession>C4V1M0</accession>
<keyword evidence="4 10" id="KW-0808">Transferase</keyword>
<dbReference type="InterPro" id="IPR004007">
    <property type="entry name" value="DhaL_dom"/>
</dbReference>
<dbReference type="STRING" id="638302.HMPREF0908_0414"/>
<dbReference type="PANTHER" id="PTHR28629:SF4">
    <property type="entry name" value="TRIOKINASE_FMN CYCLASE"/>
    <property type="match status" value="1"/>
</dbReference>
<dbReference type="InterPro" id="IPR036117">
    <property type="entry name" value="DhaL_dom_sf"/>
</dbReference>
<dbReference type="InterPro" id="IPR012737">
    <property type="entry name" value="DhaK_L_YcgS"/>
</dbReference>
<dbReference type="RefSeq" id="WP_006690678.1">
    <property type="nucleotide sequence ID" value="NZ_GG694007.1"/>
</dbReference>
<comment type="catalytic activity">
    <reaction evidence="1">
        <text>dihydroxyacetone + phosphoenolpyruvate = dihydroxyacetone phosphate + pyruvate</text>
        <dbReference type="Rhea" id="RHEA:18381"/>
        <dbReference type="ChEBI" id="CHEBI:15361"/>
        <dbReference type="ChEBI" id="CHEBI:16016"/>
        <dbReference type="ChEBI" id="CHEBI:57642"/>
        <dbReference type="ChEBI" id="CHEBI:58702"/>
        <dbReference type="EC" id="2.7.1.121"/>
    </reaction>
</comment>
<comment type="caution">
    <text evidence="10">The sequence shown here is derived from an EMBL/GenBank/DDBJ whole genome shotgun (WGS) entry which is preliminary data.</text>
</comment>
<sequence>MVDIVRKEELTQILDSIVAVMEGAKEELIELDGAMGDGDLGLTMVNGFTAVAEEIRALDETDMGKIMMKLGMKMNATVPSTMGTLISVCFIKAAPAAKGKTELTLQDMVKMGQGAVAGVMERGKSKPGDKTMLDALHPAVEALGAAAASGDTLSDAWQKAYEAAKDGVEKTKTMQSVHGRAAYYQEKSVGRQDPGATAMMYIVSGIAKAVR</sequence>
<evidence type="ECO:0000256" key="4">
    <source>
        <dbReference type="ARBA" id="ARBA00022679"/>
    </source>
</evidence>
<feature type="domain" description="DhaL" evidence="9">
    <location>
        <begin position="8"/>
        <end position="208"/>
    </location>
</feature>
<comment type="subunit">
    <text evidence="7">Homodimer. The dihydroxyacetone kinase complex is composed of a homodimer of DhaM, a homodimer of DhaK and the subunit DhaL.</text>
</comment>
<dbReference type="EMBL" id="ACLA01000005">
    <property type="protein sequence ID" value="EEQ49346.1"/>
    <property type="molecule type" value="Genomic_DNA"/>
</dbReference>